<gene>
    <name evidence="10" type="ORF">JKP88DRAFT_263701</name>
</gene>
<comment type="caution">
    <text evidence="10">The sequence shown here is derived from an EMBL/GenBank/DDBJ whole genome shotgun (WGS) entry which is preliminary data.</text>
</comment>
<dbReference type="PANTHER" id="PTHR11153:SF6">
    <property type="entry name" value="SIDEROFLEXIN-5"/>
    <property type="match status" value="1"/>
</dbReference>
<dbReference type="OrthoDB" id="6608471at2759"/>
<evidence type="ECO:0000256" key="1">
    <source>
        <dbReference type="ARBA" id="ARBA00004225"/>
    </source>
</evidence>
<dbReference type="GO" id="GO:1990542">
    <property type="term" value="P:mitochondrial transmembrane transport"/>
    <property type="evidence" value="ECO:0007669"/>
    <property type="project" value="TreeGrafter"/>
</dbReference>
<dbReference type="Gene3D" id="1.20.1540.10">
    <property type="entry name" value="Rhomboid-like"/>
    <property type="match status" value="1"/>
</dbReference>
<keyword evidence="3" id="KW-0813">Transport</keyword>
<evidence type="ECO:0000313" key="10">
    <source>
        <dbReference type="EMBL" id="KAG5180941.1"/>
    </source>
</evidence>
<dbReference type="Pfam" id="PF03820">
    <property type="entry name" value="SFXNs"/>
    <property type="match status" value="1"/>
</dbReference>
<keyword evidence="11" id="KW-1185">Reference proteome</keyword>
<dbReference type="EMBL" id="JAFCMP010000346">
    <property type="protein sequence ID" value="KAG5180941.1"/>
    <property type="molecule type" value="Genomic_DNA"/>
</dbReference>
<evidence type="ECO:0000256" key="2">
    <source>
        <dbReference type="ARBA" id="ARBA00005974"/>
    </source>
</evidence>
<sequence>MGALLGVDAKEVFVASWPRTILNLELWRPLTAALYLGPISMHWATNVYFLITYGSHLEAVNGTAEQIVFLLTAFVCVTILGALISLPVVSTSLISACVYGSARVDPLGSVPFQFGLQMPRWLLPYGLAVVDFLQAGKIEAAIPHAVGILAGHFYTFNRNTLPLMGGRDWLRAPGWLQRRVDGGGGATNFMEKPKKTAVLPSRPRLITISSQERHDLWPLWKSLRLWTATVCDKKGGRGARCVIMGADLSKQLKAAEATPPFSLEKPRYDLDSFVGRSLHFYSVNDPRTLLCSSDDLKASMALLESYKAGTLPAGIGDQQLWAARRLIESAIHPDTKQPIPPYLRFSAFVPINMFIVTATLAPAVIGSFAATGCIHLVNQTYNAAINYANRNASNPVSTQRLMEGYAGAVATSLTIGLSATALTRRASRWTPLAAGLIRSTLPFLATAGAGFANVALMRRNELVEGVDMFDAEGNMRGKSKIAGQTGIAKCAAARLIWNVPIMMFPPLLMTHLERTGPLRRNPRLKMAVEVGVITSCLLGAVSPSLAVFPQRDALRAETLEPEFRGLTDSAGRPVTTLYYNKGL</sequence>
<evidence type="ECO:0000256" key="8">
    <source>
        <dbReference type="ARBA" id="ARBA00023136"/>
    </source>
</evidence>
<keyword evidence="4 9" id="KW-0812">Transmembrane</keyword>
<organism evidence="10 11">
    <name type="scientific">Tribonema minus</name>
    <dbReference type="NCBI Taxonomy" id="303371"/>
    <lineage>
        <taxon>Eukaryota</taxon>
        <taxon>Sar</taxon>
        <taxon>Stramenopiles</taxon>
        <taxon>Ochrophyta</taxon>
        <taxon>PX clade</taxon>
        <taxon>Xanthophyceae</taxon>
        <taxon>Tribonematales</taxon>
        <taxon>Tribonemataceae</taxon>
        <taxon>Tribonema</taxon>
    </lineage>
</organism>
<feature type="transmembrane region" description="Helical" evidence="9">
    <location>
        <begin position="67"/>
        <end position="89"/>
    </location>
</feature>
<comment type="subcellular location">
    <subcellularLocation>
        <location evidence="1">Mitochondrion membrane</location>
        <topology evidence="1">Multi-pass membrane protein</topology>
    </subcellularLocation>
</comment>
<reference evidence="10" key="1">
    <citation type="submission" date="2021-02" db="EMBL/GenBank/DDBJ databases">
        <title>First Annotated Genome of the Yellow-green Alga Tribonema minus.</title>
        <authorList>
            <person name="Mahan K.M."/>
        </authorList>
    </citation>
    <scope>NUCLEOTIDE SEQUENCE</scope>
    <source>
        <strain evidence="10">UTEX B ZZ1240</strain>
    </source>
</reference>
<evidence type="ECO:0000256" key="7">
    <source>
        <dbReference type="ARBA" id="ARBA00023128"/>
    </source>
</evidence>
<dbReference type="InterPro" id="IPR004686">
    <property type="entry name" value="Mtc"/>
</dbReference>
<keyword evidence="8 9" id="KW-0472">Membrane</keyword>
<dbReference type="Proteomes" id="UP000664859">
    <property type="component" value="Unassembled WGS sequence"/>
</dbReference>
<dbReference type="GO" id="GO:0006865">
    <property type="term" value="P:amino acid transport"/>
    <property type="evidence" value="ECO:0007669"/>
    <property type="project" value="UniProtKB-KW"/>
</dbReference>
<accession>A0A836CEG4</accession>
<dbReference type="AlphaFoldDB" id="A0A836CEG4"/>
<keyword evidence="6 9" id="KW-1133">Transmembrane helix</keyword>
<protein>
    <submittedName>
        <fullName evidence="10">Tricarboxylate carrier-domain-containing protein</fullName>
    </submittedName>
</protein>
<name>A0A836CEG4_9STRA</name>
<evidence type="ECO:0000256" key="6">
    <source>
        <dbReference type="ARBA" id="ARBA00022989"/>
    </source>
</evidence>
<dbReference type="PANTHER" id="PTHR11153">
    <property type="entry name" value="SIDEROFLEXIN"/>
    <property type="match status" value="1"/>
</dbReference>
<keyword evidence="7" id="KW-0496">Mitochondrion</keyword>
<dbReference type="InterPro" id="IPR007599">
    <property type="entry name" value="DER1"/>
</dbReference>
<feature type="transmembrane region" description="Helical" evidence="9">
    <location>
        <begin position="32"/>
        <end position="55"/>
    </location>
</feature>
<keyword evidence="5" id="KW-0029">Amino-acid transport</keyword>
<evidence type="ECO:0000256" key="9">
    <source>
        <dbReference type="SAM" id="Phobius"/>
    </source>
</evidence>
<comment type="similarity">
    <text evidence="2">Belongs to the sideroflexin family.</text>
</comment>
<evidence type="ECO:0000256" key="4">
    <source>
        <dbReference type="ARBA" id="ARBA00022692"/>
    </source>
</evidence>
<proteinExistence type="inferred from homology"/>
<evidence type="ECO:0000313" key="11">
    <source>
        <dbReference type="Proteomes" id="UP000664859"/>
    </source>
</evidence>
<dbReference type="SUPFAM" id="SSF144091">
    <property type="entry name" value="Rhomboid-like"/>
    <property type="match status" value="1"/>
</dbReference>
<evidence type="ECO:0000256" key="3">
    <source>
        <dbReference type="ARBA" id="ARBA00022448"/>
    </source>
</evidence>
<dbReference type="InterPro" id="IPR035952">
    <property type="entry name" value="Rhomboid-like_sf"/>
</dbReference>
<dbReference type="GO" id="GO:0005743">
    <property type="term" value="C:mitochondrial inner membrane"/>
    <property type="evidence" value="ECO:0007669"/>
    <property type="project" value="TreeGrafter"/>
</dbReference>
<evidence type="ECO:0000256" key="5">
    <source>
        <dbReference type="ARBA" id="ARBA00022970"/>
    </source>
</evidence>
<dbReference type="Pfam" id="PF04511">
    <property type="entry name" value="DER1"/>
    <property type="match status" value="1"/>
</dbReference>
<dbReference type="GO" id="GO:0015075">
    <property type="term" value="F:monoatomic ion transmembrane transporter activity"/>
    <property type="evidence" value="ECO:0007669"/>
    <property type="project" value="InterPro"/>
</dbReference>